<dbReference type="PANTHER" id="PTHR18640">
    <property type="entry name" value="SOLUTE CARRIER FAMILY 10 MEMBER 7"/>
    <property type="match status" value="1"/>
</dbReference>
<feature type="signal peptide" evidence="2">
    <location>
        <begin position="1"/>
        <end position="20"/>
    </location>
</feature>
<name>A0A8H3ITW8_9LECA</name>
<accession>A0A8H3ITW8</accession>
<dbReference type="PANTHER" id="PTHR18640:SF5">
    <property type="entry name" value="SODIUM_BILE ACID COTRANSPORTER 7"/>
    <property type="match status" value="1"/>
</dbReference>
<keyword evidence="1" id="KW-1133">Transmembrane helix</keyword>
<dbReference type="Pfam" id="PF13593">
    <property type="entry name" value="SBF_like"/>
    <property type="match status" value="1"/>
</dbReference>
<dbReference type="AlphaFoldDB" id="A0A8H3ITW8"/>
<dbReference type="OrthoDB" id="188035at2759"/>
<keyword evidence="2" id="KW-0732">Signal</keyword>
<evidence type="ECO:0000313" key="4">
    <source>
        <dbReference type="Proteomes" id="UP000664521"/>
    </source>
</evidence>
<protein>
    <recommendedName>
        <fullName evidence="5">Sodium bile acid cotransporter</fullName>
    </recommendedName>
</protein>
<feature type="transmembrane region" description="Helical" evidence="1">
    <location>
        <begin position="219"/>
        <end position="237"/>
    </location>
</feature>
<reference evidence="3" key="1">
    <citation type="submission" date="2021-03" db="EMBL/GenBank/DDBJ databases">
        <authorList>
            <person name="Tagirdzhanova G."/>
        </authorList>
    </citation>
    <scope>NUCLEOTIDE SEQUENCE</scope>
</reference>
<dbReference type="EMBL" id="CAJPDS010000061">
    <property type="protein sequence ID" value="CAF9931973.1"/>
    <property type="molecule type" value="Genomic_DNA"/>
</dbReference>
<keyword evidence="4" id="KW-1185">Reference proteome</keyword>
<dbReference type="GO" id="GO:0005886">
    <property type="term" value="C:plasma membrane"/>
    <property type="evidence" value="ECO:0007669"/>
    <property type="project" value="TreeGrafter"/>
</dbReference>
<feature type="transmembrane region" description="Helical" evidence="1">
    <location>
        <begin position="183"/>
        <end position="207"/>
    </location>
</feature>
<gene>
    <name evidence="3" type="ORF">HETSPECPRED_008232</name>
</gene>
<organism evidence="3 4">
    <name type="scientific">Heterodermia speciosa</name>
    <dbReference type="NCBI Taxonomy" id="116794"/>
    <lineage>
        <taxon>Eukaryota</taxon>
        <taxon>Fungi</taxon>
        <taxon>Dikarya</taxon>
        <taxon>Ascomycota</taxon>
        <taxon>Pezizomycotina</taxon>
        <taxon>Lecanoromycetes</taxon>
        <taxon>OSLEUM clade</taxon>
        <taxon>Lecanoromycetidae</taxon>
        <taxon>Caliciales</taxon>
        <taxon>Physciaceae</taxon>
        <taxon>Heterodermia</taxon>
    </lineage>
</organism>
<evidence type="ECO:0000313" key="3">
    <source>
        <dbReference type="EMBL" id="CAF9931973.1"/>
    </source>
</evidence>
<sequence length="263" mass="28735">MDAGLLLGLIFMGCVPTTISSNVVMTKQAHGNQALTVVQSTLGNFLGPFITPLLVEMYIARGAWYTKPLPEGGSFGELYKRIFIQLGLSIFLPLVVGQIIQNSLPKITKKVLVDWKLSKLSSFSLLIIIWQTYDQAFETGAFKSVKGNNIVFIVFISVVLYVIWSAICILLSALWLSKEDTVAVAYCVPAKTPAMGVPLATVMFAGLSPITSSKLQIPLVIYQGLQIAAGSILTIFFRKWVSYRQNVRASDDNALPQVLDPAS</sequence>
<feature type="transmembrane region" description="Helical" evidence="1">
    <location>
        <begin position="112"/>
        <end position="130"/>
    </location>
</feature>
<comment type="caution">
    <text evidence="3">The sequence shown here is derived from an EMBL/GenBank/DDBJ whole genome shotgun (WGS) entry which is preliminary data.</text>
</comment>
<dbReference type="InterPro" id="IPR016833">
    <property type="entry name" value="Put_Na-Bile_cotransptr"/>
</dbReference>
<keyword evidence="1" id="KW-0812">Transmembrane</keyword>
<dbReference type="Gene3D" id="1.20.1530.20">
    <property type="match status" value="1"/>
</dbReference>
<feature type="chain" id="PRO_5034872726" description="Sodium bile acid cotransporter" evidence="2">
    <location>
        <begin position="21"/>
        <end position="263"/>
    </location>
</feature>
<dbReference type="InterPro" id="IPR038770">
    <property type="entry name" value="Na+/solute_symporter_sf"/>
</dbReference>
<keyword evidence="1" id="KW-0472">Membrane</keyword>
<dbReference type="Proteomes" id="UP000664521">
    <property type="component" value="Unassembled WGS sequence"/>
</dbReference>
<evidence type="ECO:0008006" key="5">
    <source>
        <dbReference type="Google" id="ProtNLM"/>
    </source>
</evidence>
<proteinExistence type="predicted"/>
<evidence type="ECO:0000256" key="2">
    <source>
        <dbReference type="SAM" id="SignalP"/>
    </source>
</evidence>
<feature type="transmembrane region" description="Helical" evidence="1">
    <location>
        <begin position="150"/>
        <end position="176"/>
    </location>
</feature>
<feature type="transmembrane region" description="Helical" evidence="1">
    <location>
        <begin position="82"/>
        <end position="100"/>
    </location>
</feature>
<evidence type="ECO:0000256" key="1">
    <source>
        <dbReference type="SAM" id="Phobius"/>
    </source>
</evidence>